<dbReference type="InterPro" id="IPR004046">
    <property type="entry name" value="GST_C"/>
</dbReference>
<dbReference type="AlphaFoldDB" id="A0A8E0VI39"/>
<dbReference type="OrthoDB" id="4951845at2759"/>
<dbReference type="InterPro" id="IPR036249">
    <property type="entry name" value="Thioredoxin-like_sf"/>
</dbReference>
<dbReference type="PROSITE" id="PS50404">
    <property type="entry name" value="GST_NTER"/>
    <property type="match status" value="1"/>
</dbReference>
<comment type="function">
    <text evidence="1">GST isoenzymes appear to play a central role in the parasite detoxification system. Other functions are also suspected including a role in increasing the solubility of haematin in the parasite gut.</text>
</comment>
<dbReference type="PANTHER" id="PTHR11571:SF222">
    <property type="entry name" value="GLUTATHIONE TRANSFERASE"/>
    <property type="match status" value="1"/>
</dbReference>
<feature type="domain" description="GST C-terminal" evidence="9">
    <location>
        <begin position="74"/>
        <end position="192"/>
    </location>
</feature>
<reference evidence="10" key="1">
    <citation type="submission" date="2019-05" db="EMBL/GenBank/DDBJ databases">
        <title>Annotation for the trematode Fasciolopsis buski.</title>
        <authorList>
            <person name="Choi Y.-J."/>
        </authorList>
    </citation>
    <scope>NUCLEOTIDE SEQUENCE</scope>
    <source>
        <strain evidence="10">HT</strain>
        <tissue evidence="10">Whole worm</tissue>
    </source>
</reference>
<evidence type="ECO:0000256" key="4">
    <source>
        <dbReference type="ARBA" id="ARBA00011738"/>
    </source>
</evidence>
<evidence type="ECO:0000256" key="5">
    <source>
        <dbReference type="ARBA" id="ARBA00012452"/>
    </source>
</evidence>
<dbReference type="SUPFAM" id="SSF52833">
    <property type="entry name" value="Thioredoxin-like"/>
    <property type="match status" value="1"/>
</dbReference>
<evidence type="ECO:0000256" key="3">
    <source>
        <dbReference type="ARBA" id="ARBA00005861"/>
    </source>
</evidence>
<dbReference type="Pfam" id="PF14497">
    <property type="entry name" value="GST_C_3"/>
    <property type="match status" value="1"/>
</dbReference>
<comment type="subunit">
    <text evidence="4">Homodimer.</text>
</comment>
<dbReference type="Proteomes" id="UP000728185">
    <property type="component" value="Unassembled WGS sequence"/>
</dbReference>
<dbReference type="InterPro" id="IPR010987">
    <property type="entry name" value="Glutathione-S-Trfase_C-like"/>
</dbReference>
<dbReference type="PANTHER" id="PTHR11571">
    <property type="entry name" value="GLUTATHIONE S-TRANSFERASE"/>
    <property type="match status" value="1"/>
</dbReference>
<dbReference type="SFLD" id="SFLDS00019">
    <property type="entry name" value="Glutathione_Transferase_(cytos"/>
    <property type="match status" value="1"/>
</dbReference>
<evidence type="ECO:0000313" key="10">
    <source>
        <dbReference type="EMBL" id="KAA0189490.1"/>
    </source>
</evidence>
<dbReference type="GO" id="GO:0006749">
    <property type="term" value="P:glutathione metabolic process"/>
    <property type="evidence" value="ECO:0007669"/>
    <property type="project" value="TreeGrafter"/>
</dbReference>
<evidence type="ECO:0000256" key="7">
    <source>
        <dbReference type="ARBA" id="ARBA00047960"/>
    </source>
</evidence>
<keyword evidence="11" id="KW-1185">Reference proteome</keyword>
<comment type="function">
    <text evidence="2">Conjugation of reduced glutathione to a wide number of exogenous and endogenous hydrophobic electrophiles.</text>
</comment>
<proteinExistence type="inferred from homology"/>
<dbReference type="Pfam" id="PF02798">
    <property type="entry name" value="GST_N"/>
    <property type="match status" value="1"/>
</dbReference>
<dbReference type="EC" id="2.5.1.18" evidence="5"/>
<gene>
    <name evidence="10" type="ORF">FBUS_08323</name>
</gene>
<sequence>LAQPIRLLLEQVGEKYDECLYGKDDREKWLNEKFELGMELPNLPYYIDKNVKLTQSVTIMRYISEKHEMPLGSSPEKRAKLSMIEGTAMDLRLGIALICFNPKFEEAKMEYLKELPRKLEMWSHFLGEKQYLTGPAVSHVDFMLYEALDVIGYMAPNCLDKFGNLKEFKSRIENLPKIKAYMDSDRFIKWPLHRWTAPFGGGEAPPS</sequence>
<evidence type="ECO:0000259" key="8">
    <source>
        <dbReference type="PROSITE" id="PS50404"/>
    </source>
</evidence>
<comment type="caution">
    <text evidence="10">The sequence shown here is derived from an EMBL/GenBank/DDBJ whole genome shotgun (WGS) entry which is preliminary data.</text>
</comment>
<dbReference type="InterPro" id="IPR040079">
    <property type="entry name" value="Glutathione_S-Trfase"/>
</dbReference>
<dbReference type="Gene3D" id="1.20.1050.130">
    <property type="match status" value="1"/>
</dbReference>
<comment type="similarity">
    <text evidence="3">Belongs to the GST superfamily. Mu family.</text>
</comment>
<evidence type="ECO:0000256" key="1">
    <source>
        <dbReference type="ARBA" id="ARBA00002446"/>
    </source>
</evidence>
<dbReference type="InterPro" id="IPR036282">
    <property type="entry name" value="Glutathione-S-Trfase_C_sf"/>
</dbReference>
<dbReference type="InterPro" id="IPR050213">
    <property type="entry name" value="GST_superfamily"/>
</dbReference>
<dbReference type="FunFam" id="1.20.1050.10:FF:000003">
    <property type="entry name" value="Glutathione S-transferase 2"/>
    <property type="match status" value="1"/>
</dbReference>
<dbReference type="PROSITE" id="PS50405">
    <property type="entry name" value="GST_CTER"/>
    <property type="match status" value="1"/>
</dbReference>
<accession>A0A8E0VI39</accession>
<dbReference type="EMBL" id="LUCM01007697">
    <property type="protein sequence ID" value="KAA0189490.1"/>
    <property type="molecule type" value="Genomic_DNA"/>
</dbReference>
<evidence type="ECO:0000256" key="6">
    <source>
        <dbReference type="ARBA" id="ARBA00022679"/>
    </source>
</evidence>
<evidence type="ECO:0000313" key="11">
    <source>
        <dbReference type="Proteomes" id="UP000728185"/>
    </source>
</evidence>
<organism evidence="10 11">
    <name type="scientific">Fasciolopsis buskii</name>
    <dbReference type="NCBI Taxonomy" id="27845"/>
    <lineage>
        <taxon>Eukaryota</taxon>
        <taxon>Metazoa</taxon>
        <taxon>Spiralia</taxon>
        <taxon>Lophotrochozoa</taxon>
        <taxon>Platyhelminthes</taxon>
        <taxon>Trematoda</taxon>
        <taxon>Digenea</taxon>
        <taxon>Plagiorchiida</taxon>
        <taxon>Echinostomata</taxon>
        <taxon>Echinostomatoidea</taxon>
        <taxon>Fasciolidae</taxon>
        <taxon>Fasciolopsis</taxon>
    </lineage>
</organism>
<dbReference type="SUPFAM" id="SSF47616">
    <property type="entry name" value="GST C-terminal domain-like"/>
    <property type="match status" value="1"/>
</dbReference>
<comment type="catalytic activity">
    <reaction evidence="7">
        <text>RX + glutathione = an S-substituted glutathione + a halide anion + H(+)</text>
        <dbReference type="Rhea" id="RHEA:16437"/>
        <dbReference type="ChEBI" id="CHEBI:15378"/>
        <dbReference type="ChEBI" id="CHEBI:16042"/>
        <dbReference type="ChEBI" id="CHEBI:17792"/>
        <dbReference type="ChEBI" id="CHEBI:57925"/>
        <dbReference type="ChEBI" id="CHEBI:90779"/>
        <dbReference type="EC" id="2.5.1.18"/>
    </reaction>
</comment>
<keyword evidence="6" id="KW-0808">Transferase</keyword>
<protein>
    <recommendedName>
        <fullName evidence="5">glutathione transferase</fullName>
        <ecNumber evidence="5">2.5.1.18</ecNumber>
    </recommendedName>
</protein>
<dbReference type="InterPro" id="IPR004045">
    <property type="entry name" value="Glutathione_S-Trfase_N"/>
</dbReference>
<evidence type="ECO:0000256" key="2">
    <source>
        <dbReference type="ARBA" id="ARBA00003701"/>
    </source>
</evidence>
<feature type="domain" description="GST N-terminal" evidence="8">
    <location>
        <begin position="1"/>
        <end position="71"/>
    </location>
</feature>
<name>A0A8E0VI39_9TREM</name>
<evidence type="ECO:0000259" key="9">
    <source>
        <dbReference type="PROSITE" id="PS50405"/>
    </source>
</evidence>
<feature type="non-terminal residue" evidence="10">
    <location>
        <position position="1"/>
    </location>
</feature>
<dbReference type="GO" id="GO:0004364">
    <property type="term" value="F:glutathione transferase activity"/>
    <property type="evidence" value="ECO:0007669"/>
    <property type="project" value="UniProtKB-EC"/>
</dbReference>